<evidence type="ECO:0000313" key="1">
    <source>
        <dbReference type="EMBL" id="MFC0200069.1"/>
    </source>
</evidence>
<dbReference type="Proteomes" id="UP001589795">
    <property type="component" value="Unassembled WGS sequence"/>
</dbReference>
<comment type="caution">
    <text evidence="1">The sequence shown here is derived from an EMBL/GenBank/DDBJ whole genome shotgun (WGS) entry which is preliminary data.</text>
</comment>
<dbReference type="RefSeq" id="WP_265507916.1">
    <property type="nucleotide sequence ID" value="NZ_JAOTBE010000047.1"/>
</dbReference>
<name>A0ABV6CH43_9RHOB</name>
<protein>
    <submittedName>
        <fullName evidence="1">Uncharacterized protein</fullName>
    </submittedName>
</protein>
<dbReference type="EMBL" id="JBHLWQ010000057">
    <property type="protein sequence ID" value="MFC0200069.1"/>
    <property type="molecule type" value="Genomic_DNA"/>
</dbReference>
<sequence length="277" mass="30107">MSNNRPASTEQSTADPATMPLVDILRGFTTKEVLAVGTVLVTIITASAGTGAWYEGRLREEAVATAEKAKDLEIGKLTDQLGELVPAFDSLSQDHRATKATLADARRFIAFADKYITYLVSENEPALGILGDHVCMLYRQSQEQDVGITIDTTTIAGALNNRSGPELRQELIAMGIDPELANEIAEVHAVGVQRNLPNVSRLVGYSVAPSSVVSPFNGKDLITDPRRVKADVMKRLSGRPGELVKIVSFHVGNKVYSYTMPSGIARYVHEKPDCRLR</sequence>
<proteinExistence type="predicted"/>
<accession>A0ABV6CH43</accession>
<evidence type="ECO:0000313" key="2">
    <source>
        <dbReference type="Proteomes" id="UP001589795"/>
    </source>
</evidence>
<keyword evidence="2" id="KW-1185">Reference proteome</keyword>
<reference evidence="1 2" key="1">
    <citation type="submission" date="2024-09" db="EMBL/GenBank/DDBJ databases">
        <authorList>
            <person name="Sun Q."/>
            <person name="Mori K."/>
        </authorList>
    </citation>
    <scope>NUCLEOTIDE SEQUENCE [LARGE SCALE GENOMIC DNA]</scope>
    <source>
        <strain evidence="1 2">CCM 7904</strain>
    </source>
</reference>
<organism evidence="1 2">
    <name type="scientific">Paracoccus rhizosphaerae</name>
    <dbReference type="NCBI Taxonomy" id="1133347"/>
    <lineage>
        <taxon>Bacteria</taxon>
        <taxon>Pseudomonadati</taxon>
        <taxon>Pseudomonadota</taxon>
        <taxon>Alphaproteobacteria</taxon>
        <taxon>Rhodobacterales</taxon>
        <taxon>Paracoccaceae</taxon>
        <taxon>Paracoccus</taxon>
    </lineage>
</organism>
<gene>
    <name evidence="1" type="ORF">ACFFIZ_06970</name>
</gene>